<dbReference type="NCBIfam" id="TIGR03016">
    <property type="entry name" value="pepcterm_hypo_1"/>
    <property type="match status" value="1"/>
</dbReference>
<organism evidence="5 6">
    <name type="scientific">Pseudoduganella violacea</name>
    <dbReference type="NCBI Taxonomy" id="1715466"/>
    <lineage>
        <taxon>Bacteria</taxon>
        <taxon>Pseudomonadati</taxon>
        <taxon>Pseudomonadota</taxon>
        <taxon>Betaproteobacteria</taxon>
        <taxon>Burkholderiales</taxon>
        <taxon>Oxalobacteraceae</taxon>
        <taxon>Telluria group</taxon>
        <taxon>Pseudoduganella</taxon>
    </lineage>
</organism>
<reference evidence="5 6" key="1">
    <citation type="submission" date="2020-08" db="EMBL/GenBank/DDBJ databases">
        <title>Genomic Encyclopedia of Type Strains, Phase III (KMG-III): the genomes of soil and plant-associated and newly described type strains.</title>
        <authorList>
            <person name="Whitman W."/>
        </authorList>
    </citation>
    <scope>NUCLEOTIDE SEQUENCE [LARGE SCALE GENOMIC DNA]</scope>
    <source>
        <strain evidence="5 6">CECT 8897</strain>
    </source>
</reference>
<keyword evidence="4" id="KW-0732">Signal</keyword>
<feature type="signal peptide" evidence="4">
    <location>
        <begin position="1"/>
        <end position="33"/>
    </location>
</feature>
<keyword evidence="2" id="KW-0472">Membrane</keyword>
<name>A0A7W5B5Q1_9BURK</name>
<keyword evidence="6" id="KW-1185">Reference proteome</keyword>
<evidence type="ECO:0000256" key="2">
    <source>
        <dbReference type="ARBA" id="ARBA00023136"/>
    </source>
</evidence>
<dbReference type="InterPro" id="IPR017467">
    <property type="entry name" value="CHP03016_PEP-CTERM"/>
</dbReference>
<dbReference type="Proteomes" id="UP000541535">
    <property type="component" value="Unassembled WGS sequence"/>
</dbReference>
<gene>
    <name evidence="5" type="ORF">FHS03_000077</name>
</gene>
<protein>
    <submittedName>
        <fullName evidence="5">Uncharacterized protein (PEP-CTERM system associated)</fullName>
    </submittedName>
</protein>
<evidence type="ECO:0000313" key="6">
    <source>
        <dbReference type="Proteomes" id="UP000541535"/>
    </source>
</evidence>
<dbReference type="RefSeq" id="WP_183439066.1">
    <property type="nucleotide sequence ID" value="NZ_JACHXD010000001.1"/>
</dbReference>
<comment type="caution">
    <text evidence="5">The sequence shown here is derived from an EMBL/GenBank/DDBJ whole genome shotgun (WGS) entry which is preliminary data.</text>
</comment>
<evidence type="ECO:0000256" key="4">
    <source>
        <dbReference type="SAM" id="SignalP"/>
    </source>
</evidence>
<evidence type="ECO:0000256" key="3">
    <source>
        <dbReference type="ARBA" id="ARBA00023237"/>
    </source>
</evidence>
<dbReference type="Gene3D" id="2.40.170.20">
    <property type="entry name" value="TonB-dependent receptor, beta-barrel domain"/>
    <property type="match status" value="1"/>
</dbReference>
<comment type="subcellular location">
    <subcellularLocation>
        <location evidence="1">Cell outer membrane</location>
    </subcellularLocation>
</comment>
<feature type="chain" id="PRO_5030742939" evidence="4">
    <location>
        <begin position="34"/>
        <end position="519"/>
    </location>
</feature>
<proteinExistence type="predicted"/>
<evidence type="ECO:0000313" key="5">
    <source>
        <dbReference type="EMBL" id="MBB3117058.1"/>
    </source>
</evidence>
<dbReference type="EMBL" id="JACHXD010000001">
    <property type="protein sequence ID" value="MBB3117058.1"/>
    <property type="molecule type" value="Genomic_DNA"/>
</dbReference>
<dbReference type="InterPro" id="IPR036942">
    <property type="entry name" value="Beta-barrel_TonB_sf"/>
</dbReference>
<dbReference type="AlphaFoldDB" id="A0A7W5B5Q1"/>
<dbReference type="GO" id="GO:0009279">
    <property type="term" value="C:cell outer membrane"/>
    <property type="evidence" value="ECO:0007669"/>
    <property type="project" value="UniProtKB-SubCell"/>
</dbReference>
<accession>A0A7W5B5Q1</accession>
<dbReference type="SUPFAM" id="SSF56935">
    <property type="entry name" value="Porins"/>
    <property type="match status" value="1"/>
</dbReference>
<evidence type="ECO:0000256" key="1">
    <source>
        <dbReference type="ARBA" id="ARBA00004442"/>
    </source>
</evidence>
<sequence>MTTTMAKRCVPAALPKLAPMALALLMAAPAARAEWKFAPAVELRETWSDNVGLASNDKAGSQFITEVVPGFSLTNVGPRLKLHANYQLHLYQYSKERTGGTGRNTSSLNAGAQAKVVDDLLFFDGTATISQQATSAFGPQVNDNGYSGNNRNEVRTIRLSPYLQHRFGSTAQMELRYTRDTVDTDNRGMGRSDANSINLNINSGPAFRTIGWGLMANRQVLDDSIAPTSTVQLVMANAFYRLTPTFSLTASGGYDKFSYENNGQATQGKSWSTGFRWNPSPRTSLDASLGKRYYGNSYSLALNHRARYSNWSVSYGDSVTNSRSNFLLPSAIDTAAMLDRLFMPNFPDAAKRAAAVEAYIRALNLPRALPDSVNYFSNRYALQKQLQASVSFTTARTSTMFNVFSMRREALSLTQVDSALLGSSSGNVNDNTRQTGASALFNYRLNSRTGASLSATYTNADSNSLGKGSQNRALRLFLTHQFDQKISGGMELRRVRGSTFLDSGNYTENAVAASVSIKL</sequence>
<keyword evidence="3" id="KW-0998">Cell outer membrane</keyword>